<dbReference type="AlphaFoldDB" id="A0A5D0XVR1"/>
<comment type="caution">
    <text evidence="1">The sequence shown here is derived from an EMBL/GenBank/DDBJ whole genome shotgun (WGS) entry which is preliminary data.</text>
</comment>
<keyword evidence="2" id="KW-1185">Reference proteome</keyword>
<dbReference type="OrthoDB" id="4934142at2"/>
<reference evidence="1 2" key="1">
    <citation type="submission" date="2019-08" db="EMBL/GenBank/DDBJ databases">
        <title>Genone of Arthrobacter echini P9.</title>
        <authorList>
            <person name="Bowman J.P."/>
        </authorList>
    </citation>
    <scope>NUCLEOTIDE SEQUENCE [LARGE SCALE GENOMIC DNA]</scope>
    <source>
        <strain evidence="1 2">P9</strain>
    </source>
</reference>
<gene>
    <name evidence="1" type="ORF">FQ377_02345</name>
</gene>
<organism evidence="1 2">
    <name type="scientific">Arthrobacter echini</name>
    <dbReference type="NCBI Taxonomy" id="1529066"/>
    <lineage>
        <taxon>Bacteria</taxon>
        <taxon>Bacillati</taxon>
        <taxon>Actinomycetota</taxon>
        <taxon>Actinomycetes</taxon>
        <taxon>Micrococcales</taxon>
        <taxon>Micrococcaceae</taxon>
        <taxon>Arthrobacter</taxon>
    </lineage>
</organism>
<protein>
    <submittedName>
        <fullName evidence="1">Uncharacterized protein</fullName>
    </submittedName>
</protein>
<proteinExistence type="predicted"/>
<dbReference type="EMBL" id="VSLD01000001">
    <property type="protein sequence ID" value="TYD00317.1"/>
    <property type="molecule type" value="Genomic_DNA"/>
</dbReference>
<dbReference type="RefSeq" id="WP_148599623.1">
    <property type="nucleotide sequence ID" value="NZ_VSLD01000001.1"/>
</dbReference>
<evidence type="ECO:0000313" key="1">
    <source>
        <dbReference type="EMBL" id="TYD00317.1"/>
    </source>
</evidence>
<name>A0A5D0XVR1_9MICC</name>
<sequence>MEGVRIDHPYGPFLQVPLPEDDKAYDVAGPSFVSTPDLGRIFPTDVFTPEQVASAQRTVSDFIASEGVNSVLNNSAALPPQDLAALRDTWWSEHSALFAPDQRDTIELNLSGESPVVEMEPWQKDSPTYRYLYGENEPRVQDRNIKTQQVWAGPGQNLTFVVAVVYTADVLLDGAALPFPQMSYGNMSYTVVPDGNDTWLISDYGVGVSVDMTTVPASTTSSPERTEAEQFVEALNRTTPA</sequence>
<evidence type="ECO:0000313" key="2">
    <source>
        <dbReference type="Proteomes" id="UP000323410"/>
    </source>
</evidence>
<accession>A0A5D0XVR1</accession>
<dbReference type="Proteomes" id="UP000323410">
    <property type="component" value="Unassembled WGS sequence"/>
</dbReference>